<feature type="transmembrane region" description="Helical" evidence="13">
    <location>
        <begin position="64"/>
        <end position="82"/>
    </location>
</feature>
<keyword evidence="4 12" id="KW-0349">Heme</keyword>
<proteinExistence type="inferred from homology"/>
<evidence type="ECO:0000313" key="15">
    <source>
        <dbReference type="Proteomes" id="UP000224634"/>
    </source>
</evidence>
<dbReference type="Pfam" id="PF00067">
    <property type="entry name" value="p450"/>
    <property type="match status" value="1"/>
</dbReference>
<dbReference type="InterPro" id="IPR001128">
    <property type="entry name" value="Cyt_P450"/>
</dbReference>
<evidence type="ECO:0008006" key="16">
    <source>
        <dbReference type="Google" id="ProtNLM"/>
    </source>
</evidence>
<evidence type="ECO:0000256" key="4">
    <source>
        <dbReference type="ARBA" id="ARBA00022617"/>
    </source>
</evidence>
<evidence type="ECO:0000256" key="6">
    <source>
        <dbReference type="ARBA" id="ARBA00022723"/>
    </source>
</evidence>
<dbReference type="SUPFAM" id="SSF48264">
    <property type="entry name" value="Cytochrome P450"/>
    <property type="match status" value="1"/>
</dbReference>
<feature type="binding site" description="axial binding residue" evidence="12">
    <location>
        <position position="481"/>
    </location>
    <ligand>
        <name>heme</name>
        <dbReference type="ChEBI" id="CHEBI:30413"/>
    </ligand>
    <ligandPart>
        <name>Fe</name>
        <dbReference type="ChEBI" id="CHEBI:18248"/>
    </ligandPart>
</feature>
<dbReference type="GO" id="GO:0016020">
    <property type="term" value="C:membrane"/>
    <property type="evidence" value="ECO:0007669"/>
    <property type="project" value="UniProtKB-SubCell"/>
</dbReference>
<comment type="cofactor">
    <cofactor evidence="1 12">
        <name>heme</name>
        <dbReference type="ChEBI" id="CHEBI:30413"/>
    </cofactor>
</comment>
<dbReference type="GO" id="GO:1902181">
    <property type="term" value="P:verruculogen biosynthetic process"/>
    <property type="evidence" value="ECO:0007669"/>
    <property type="project" value="UniProtKB-ARBA"/>
</dbReference>
<feature type="transmembrane region" description="Helical" evidence="13">
    <location>
        <begin position="34"/>
        <end position="52"/>
    </location>
</feature>
<dbReference type="GO" id="GO:0016705">
    <property type="term" value="F:oxidoreductase activity, acting on paired donors, with incorporation or reduction of molecular oxygen"/>
    <property type="evidence" value="ECO:0007669"/>
    <property type="project" value="InterPro"/>
</dbReference>
<evidence type="ECO:0000256" key="5">
    <source>
        <dbReference type="ARBA" id="ARBA00022692"/>
    </source>
</evidence>
<dbReference type="STRING" id="1447883.A0A2B7Z4R5"/>
<name>A0A2B7Z4R5_POLH7</name>
<keyword evidence="15" id="KW-1185">Reference proteome</keyword>
<dbReference type="GO" id="GO:0004497">
    <property type="term" value="F:monooxygenase activity"/>
    <property type="evidence" value="ECO:0007669"/>
    <property type="project" value="UniProtKB-KW"/>
</dbReference>
<keyword evidence="8" id="KW-0560">Oxidoreductase</keyword>
<keyword evidence="10" id="KW-0503">Monooxygenase</keyword>
<dbReference type="FunFam" id="1.10.630.10:FF:000063">
    <property type="entry name" value="Cytochrome P450 monooxygenase"/>
    <property type="match status" value="1"/>
</dbReference>
<gene>
    <name evidence="14" type="ORF">AJ80_00130</name>
</gene>
<evidence type="ECO:0000256" key="10">
    <source>
        <dbReference type="ARBA" id="ARBA00023033"/>
    </source>
</evidence>
<dbReference type="PRINTS" id="PR00385">
    <property type="entry name" value="P450"/>
</dbReference>
<dbReference type="GO" id="GO:0020037">
    <property type="term" value="F:heme binding"/>
    <property type="evidence" value="ECO:0007669"/>
    <property type="project" value="InterPro"/>
</dbReference>
<protein>
    <recommendedName>
        <fullName evidence="16">Cytochrome P450 monooxygenase</fullName>
    </recommendedName>
</protein>
<evidence type="ECO:0000256" key="3">
    <source>
        <dbReference type="ARBA" id="ARBA00010617"/>
    </source>
</evidence>
<keyword evidence="11 13" id="KW-0472">Membrane</keyword>
<evidence type="ECO:0000256" key="12">
    <source>
        <dbReference type="PIRSR" id="PIRSR602401-1"/>
    </source>
</evidence>
<dbReference type="PRINTS" id="PR00463">
    <property type="entry name" value="EP450I"/>
</dbReference>
<evidence type="ECO:0000256" key="8">
    <source>
        <dbReference type="ARBA" id="ARBA00023002"/>
    </source>
</evidence>
<comment type="subcellular location">
    <subcellularLocation>
        <location evidence="2">Membrane</location>
    </subcellularLocation>
</comment>
<comment type="caution">
    <text evidence="14">The sequence shown here is derived from an EMBL/GenBank/DDBJ whole genome shotgun (WGS) entry which is preliminary data.</text>
</comment>
<dbReference type="AlphaFoldDB" id="A0A2B7Z4R5"/>
<dbReference type="PANTHER" id="PTHR24305:SF112">
    <property type="entry name" value="L-ORNITHINE-N5-MONOOXYGENASE (EUROFUNG)"/>
    <property type="match status" value="1"/>
</dbReference>
<evidence type="ECO:0000256" key="2">
    <source>
        <dbReference type="ARBA" id="ARBA00004370"/>
    </source>
</evidence>
<dbReference type="InterPro" id="IPR002401">
    <property type="entry name" value="Cyt_P450_E_grp-I"/>
</dbReference>
<keyword evidence="6 12" id="KW-0479">Metal-binding</keyword>
<keyword evidence="9 12" id="KW-0408">Iron</keyword>
<accession>A0A2B7Z4R5</accession>
<keyword evidence="7 13" id="KW-1133">Transmembrane helix</keyword>
<dbReference type="InterPro" id="IPR036396">
    <property type="entry name" value="Cyt_P450_sf"/>
</dbReference>
<evidence type="ECO:0000313" key="14">
    <source>
        <dbReference type="EMBL" id="PGH28239.1"/>
    </source>
</evidence>
<evidence type="ECO:0000256" key="7">
    <source>
        <dbReference type="ARBA" id="ARBA00022989"/>
    </source>
</evidence>
<dbReference type="PANTHER" id="PTHR24305">
    <property type="entry name" value="CYTOCHROME P450"/>
    <property type="match status" value="1"/>
</dbReference>
<keyword evidence="5 13" id="KW-0812">Transmembrane</keyword>
<dbReference type="InterPro" id="IPR050121">
    <property type="entry name" value="Cytochrome_P450_monoxygenase"/>
</dbReference>
<dbReference type="Proteomes" id="UP000224634">
    <property type="component" value="Unassembled WGS sequence"/>
</dbReference>
<evidence type="ECO:0000256" key="1">
    <source>
        <dbReference type="ARBA" id="ARBA00001971"/>
    </source>
</evidence>
<dbReference type="EMBL" id="PDNA01000001">
    <property type="protein sequence ID" value="PGH28239.1"/>
    <property type="molecule type" value="Genomic_DNA"/>
</dbReference>
<reference evidence="14 15" key="1">
    <citation type="submission" date="2017-10" db="EMBL/GenBank/DDBJ databases">
        <title>Comparative genomics in systemic dimorphic fungi from Ajellomycetaceae.</title>
        <authorList>
            <person name="Munoz J.F."/>
            <person name="Mcewen J.G."/>
            <person name="Clay O.K."/>
            <person name="Cuomo C.A."/>
        </authorList>
    </citation>
    <scope>NUCLEOTIDE SEQUENCE [LARGE SCALE GENOMIC DNA]</scope>
    <source>
        <strain evidence="14 15">UAMH7299</strain>
    </source>
</reference>
<dbReference type="GO" id="GO:0005506">
    <property type="term" value="F:iron ion binding"/>
    <property type="evidence" value="ECO:0007669"/>
    <property type="project" value="InterPro"/>
</dbReference>
<dbReference type="OrthoDB" id="6692864at2759"/>
<evidence type="ECO:0000256" key="9">
    <source>
        <dbReference type="ARBA" id="ARBA00023004"/>
    </source>
</evidence>
<dbReference type="CDD" id="cd11061">
    <property type="entry name" value="CYP67-like"/>
    <property type="match status" value="1"/>
</dbReference>
<evidence type="ECO:0000256" key="13">
    <source>
        <dbReference type="SAM" id="Phobius"/>
    </source>
</evidence>
<dbReference type="Gene3D" id="1.10.630.10">
    <property type="entry name" value="Cytochrome P450"/>
    <property type="match status" value="1"/>
</dbReference>
<sequence>MELPWINGVATFAGVTSHVLFFRQNEHHMYALRYIQIFLATFASVVALLVSIEHDSIRHATIKVGSISAFYLSGVYTSLLFYRTVLHPLNKFPGPFGARVSSFWLPLQIRNADGFKRVKILHDKYGEFVRVGSSDLSITNPKAVHAIYGPGTKCTKGSWYDQFLPLVSMHTYRDRAQHDRRRRVWSPAFSDKALRGYEQRMSRFLDQLVAKMTTLAGQPVNVKSWFNRYTYDIMGDLSFGTSFDMLESKDEHFAIKILNEGVSTLGLLIPIWFAKLMMSISSAMGEWERFVEFCLGQLTARMSRKEPIPDILTTLLAPFGDWKPTQAEMHLLQAESQLIIIAGSDTTAAALVYIFYELLRHPEHIKTLREEMASHVLDKEHISHLELQHLDHLNGVINESLRLHPSVPTAAQRLTPPEGIDIDGIHIPGNMTVWCPQYVVGRSEKAYDRPDDFVPERWYSRPEMVKEKTAFSPFMTGPYSCIGKPLALQTMRLTIAKLLMNFDICFAPGEDGDSVEAETRDYFIAQPGDLDVRFSKREVV</sequence>
<evidence type="ECO:0000256" key="11">
    <source>
        <dbReference type="ARBA" id="ARBA00023136"/>
    </source>
</evidence>
<comment type="similarity">
    <text evidence="3">Belongs to the cytochrome P450 family.</text>
</comment>
<organism evidence="14 15">
    <name type="scientific">Polytolypa hystricis (strain UAMH7299)</name>
    <dbReference type="NCBI Taxonomy" id="1447883"/>
    <lineage>
        <taxon>Eukaryota</taxon>
        <taxon>Fungi</taxon>
        <taxon>Dikarya</taxon>
        <taxon>Ascomycota</taxon>
        <taxon>Pezizomycotina</taxon>
        <taxon>Eurotiomycetes</taxon>
        <taxon>Eurotiomycetidae</taxon>
        <taxon>Onygenales</taxon>
        <taxon>Onygenales incertae sedis</taxon>
        <taxon>Polytolypa</taxon>
    </lineage>
</organism>